<keyword evidence="12" id="KW-0131">Cell cycle</keyword>
<evidence type="ECO:0000256" key="4">
    <source>
        <dbReference type="ARBA" id="ARBA00022618"/>
    </source>
</evidence>
<dbReference type="SMART" id="SM00382">
    <property type="entry name" value="AAA"/>
    <property type="match status" value="1"/>
</dbReference>
<dbReference type="Pfam" id="PF13491">
    <property type="entry name" value="FtsK_4TM"/>
    <property type="match status" value="1"/>
</dbReference>
<dbReference type="CDD" id="cd01127">
    <property type="entry name" value="TrwB_TraG_TraD_VirD4"/>
    <property type="match status" value="1"/>
</dbReference>
<feature type="domain" description="FtsK" evidence="18">
    <location>
        <begin position="577"/>
        <end position="775"/>
    </location>
</feature>
<keyword evidence="11 17" id="KW-0472">Membrane</keyword>
<dbReference type="PANTHER" id="PTHR22683">
    <property type="entry name" value="SPORULATION PROTEIN RELATED"/>
    <property type="match status" value="1"/>
</dbReference>
<dbReference type="Proteomes" id="UP001596391">
    <property type="component" value="Unassembled WGS sequence"/>
</dbReference>
<dbReference type="InterPro" id="IPR041027">
    <property type="entry name" value="FtsK_alpha"/>
</dbReference>
<feature type="transmembrane region" description="Helical" evidence="17">
    <location>
        <begin position="108"/>
        <end position="131"/>
    </location>
</feature>
<feature type="binding site" evidence="14">
    <location>
        <begin position="594"/>
        <end position="601"/>
    </location>
    <ligand>
        <name>ATP</name>
        <dbReference type="ChEBI" id="CHEBI:30616"/>
    </ligand>
</feature>
<evidence type="ECO:0000256" key="16">
    <source>
        <dbReference type="SAM" id="MobiDB-lite"/>
    </source>
</evidence>
<keyword evidence="8 14" id="KW-0067">ATP-binding</keyword>
<dbReference type="InterPro" id="IPR036390">
    <property type="entry name" value="WH_DNA-bd_sf"/>
</dbReference>
<feature type="region of interest" description="Disordered" evidence="16">
    <location>
        <begin position="832"/>
        <end position="858"/>
    </location>
</feature>
<evidence type="ECO:0000256" key="12">
    <source>
        <dbReference type="ARBA" id="ARBA00023306"/>
    </source>
</evidence>
<dbReference type="Pfam" id="PF09397">
    <property type="entry name" value="FtsK_gamma"/>
    <property type="match status" value="1"/>
</dbReference>
<dbReference type="Pfam" id="PF01580">
    <property type="entry name" value="FtsK_SpoIIIE"/>
    <property type="match status" value="1"/>
</dbReference>
<dbReference type="InterPro" id="IPR036388">
    <property type="entry name" value="WH-like_DNA-bd_sf"/>
</dbReference>
<evidence type="ECO:0000313" key="19">
    <source>
        <dbReference type="EMBL" id="MFC6646718.1"/>
    </source>
</evidence>
<evidence type="ECO:0000256" key="2">
    <source>
        <dbReference type="ARBA" id="ARBA00006474"/>
    </source>
</evidence>
<protein>
    <submittedName>
        <fullName evidence="19">DNA translocase FtsK</fullName>
    </submittedName>
</protein>
<dbReference type="RefSeq" id="WP_263370370.1">
    <property type="nucleotide sequence ID" value="NZ_JAGSYD010000001.1"/>
</dbReference>
<evidence type="ECO:0000256" key="5">
    <source>
        <dbReference type="ARBA" id="ARBA00022692"/>
    </source>
</evidence>
<dbReference type="SMART" id="SM00843">
    <property type="entry name" value="Ftsk_gamma"/>
    <property type="match status" value="1"/>
</dbReference>
<dbReference type="InterPro" id="IPR025199">
    <property type="entry name" value="FtsK_4TM"/>
</dbReference>
<feature type="transmembrane region" description="Helical" evidence="17">
    <location>
        <begin position="151"/>
        <end position="171"/>
    </location>
</feature>
<dbReference type="Gene3D" id="1.10.10.10">
    <property type="entry name" value="Winged helix-like DNA-binding domain superfamily/Winged helix DNA-binding domain"/>
    <property type="match status" value="1"/>
</dbReference>
<dbReference type="Gene3D" id="3.30.980.40">
    <property type="match status" value="1"/>
</dbReference>
<dbReference type="EMBL" id="JBHSWI010000001">
    <property type="protein sequence ID" value="MFC6646718.1"/>
    <property type="molecule type" value="Genomic_DNA"/>
</dbReference>
<dbReference type="Gene3D" id="3.40.50.300">
    <property type="entry name" value="P-loop containing nucleotide triphosphate hydrolases"/>
    <property type="match status" value="1"/>
</dbReference>
<dbReference type="InterPro" id="IPR027417">
    <property type="entry name" value="P-loop_NTPase"/>
</dbReference>
<dbReference type="PANTHER" id="PTHR22683:SF41">
    <property type="entry name" value="DNA TRANSLOCASE FTSK"/>
    <property type="match status" value="1"/>
</dbReference>
<feature type="transmembrane region" description="Helical" evidence="17">
    <location>
        <begin position="20"/>
        <end position="38"/>
    </location>
</feature>
<evidence type="ECO:0000256" key="10">
    <source>
        <dbReference type="ARBA" id="ARBA00023125"/>
    </source>
</evidence>
<organism evidence="19 20">
    <name type="scientific">Granulicella cerasi</name>
    <dbReference type="NCBI Taxonomy" id="741063"/>
    <lineage>
        <taxon>Bacteria</taxon>
        <taxon>Pseudomonadati</taxon>
        <taxon>Acidobacteriota</taxon>
        <taxon>Terriglobia</taxon>
        <taxon>Terriglobales</taxon>
        <taxon>Acidobacteriaceae</taxon>
        <taxon>Granulicella</taxon>
    </lineage>
</organism>
<evidence type="ECO:0000256" key="9">
    <source>
        <dbReference type="ARBA" id="ARBA00022989"/>
    </source>
</evidence>
<dbReference type="InterPro" id="IPR002543">
    <property type="entry name" value="FtsK_dom"/>
</dbReference>
<evidence type="ECO:0000256" key="11">
    <source>
        <dbReference type="ARBA" id="ARBA00023136"/>
    </source>
</evidence>
<sequence>MRPQRLVYAPTRSRRLNEMFGLCVLAGAGLLLLALLTYTPSDPSFNTVAAVTSTRPAHNWTGVVGAYTSDLLLQLFGVAIFVLPLVLIRTGVCWMRSRAVGAPVAKSIGLVLWMLFAPAVIALLPVHLLWAHALPIAGVEGRIVADGLVRFVNLPGAATIAGLMVALSIYLSTTFLIAMAREWFAEHTAFVGKTKVRIASWRSDKEENVEPAEADLNERHSRVAARLKFEPMQDEVAEEQRKNSLVAGFLSLFRRKRAVAETAADDDHDRAHFGGETPSVWDSLPRTDVEAIGATSIAKAAAAAAPFAAELAAAAAPIREAVMPMHMEEPTVARAESYEPIEDDGWLDAPERATFGRASFESVDMPEPPPARIPVAEPMRPQLVQRAEPQAAPESPRRIQPVPPPPPMPSPMADLRDQNIAFGRRADADIRSIAITPKSIRGYKLPPSSLLYRSEEQTTVREDQLRDEARMLVEKCAEFGVQGKVEQINPGPVVTTFEFKPDSGVKYSKVTGLADDLCLAMAAESVLIERMQGKSTVGIQVPNSERETIWLRDVVECESFAQSKSRLAIALGKDINGAIVTADLASMPHVLIAGSTGSGKSVAINAMIMSVLFKSTPEQVRMILVDPKRVELGMYEGIPHLFTPIITEAKQAANALRNAVKEMERRLKLLAANHVRNIDQFNKLFDNGSDYLFEDVNQEPLPYIMIIIDELADLMMLDRANVEEAITRIAQMARAVGIHLVLATQRPSVDVITGLLKANVPTRMSFRLATKVDSRTIIDSNGAESLLGRGDMLYLPPGTSRLQRVHAPFVTEKEISAVTEFWRAQGEAEYAEGFLEGPKDENGNPEGGSGGDREDNDPMFDDAVRLVFEFGKASTSLLQRRLRIGYGRAASLIDMMEQDGLVGPADGSKPREILKRPDFYSEVDAAMR</sequence>
<evidence type="ECO:0000256" key="8">
    <source>
        <dbReference type="ARBA" id="ARBA00022840"/>
    </source>
</evidence>
<keyword evidence="4" id="KW-0132">Cell division</keyword>
<dbReference type="InterPro" id="IPR018541">
    <property type="entry name" value="Ftsk_gamma"/>
</dbReference>
<keyword evidence="7" id="KW-0159">Chromosome partition</keyword>
<feature type="compositionally biased region" description="Pro residues" evidence="16">
    <location>
        <begin position="401"/>
        <end position="410"/>
    </location>
</feature>
<dbReference type="PROSITE" id="PS50901">
    <property type="entry name" value="FTSK"/>
    <property type="match status" value="1"/>
</dbReference>
<evidence type="ECO:0000313" key="20">
    <source>
        <dbReference type="Proteomes" id="UP001596391"/>
    </source>
</evidence>
<keyword evidence="9 17" id="KW-1133">Transmembrane helix</keyword>
<dbReference type="InterPro" id="IPR003593">
    <property type="entry name" value="AAA+_ATPase"/>
</dbReference>
<evidence type="ECO:0000259" key="18">
    <source>
        <dbReference type="PROSITE" id="PS50901"/>
    </source>
</evidence>
<comment type="caution">
    <text evidence="19">The sequence shown here is derived from an EMBL/GenBank/DDBJ whole genome shotgun (WGS) entry which is preliminary data.</text>
</comment>
<keyword evidence="15" id="KW-0175">Coiled coil</keyword>
<comment type="similarity">
    <text evidence="2">Belongs to the FtsK/SpoIIIE/SftA family.</text>
</comment>
<name>A0ABW1ZEV7_9BACT</name>
<keyword evidence="10" id="KW-0238">DNA-binding</keyword>
<reference evidence="20" key="1">
    <citation type="journal article" date="2019" name="Int. J. Syst. Evol. Microbiol.">
        <title>The Global Catalogue of Microorganisms (GCM) 10K type strain sequencing project: providing services to taxonomists for standard genome sequencing and annotation.</title>
        <authorList>
            <consortium name="The Broad Institute Genomics Platform"/>
            <consortium name="The Broad Institute Genome Sequencing Center for Infectious Disease"/>
            <person name="Wu L."/>
            <person name="Ma J."/>
        </authorList>
    </citation>
    <scope>NUCLEOTIDE SEQUENCE [LARGE SCALE GENOMIC DNA]</scope>
    <source>
        <strain evidence="20">CGMCC 1.16026</strain>
    </source>
</reference>
<comment type="subcellular location">
    <subcellularLocation>
        <location evidence="1">Cell membrane</location>
        <topology evidence="1">Multi-pass membrane protein</topology>
    </subcellularLocation>
</comment>
<evidence type="ECO:0000256" key="17">
    <source>
        <dbReference type="SAM" id="Phobius"/>
    </source>
</evidence>
<evidence type="ECO:0000256" key="14">
    <source>
        <dbReference type="PROSITE-ProRule" id="PRU00289"/>
    </source>
</evidence>
<accession>A0ABW1ZEV7</accession>
<evidence type="ECO:0000256" key="3">
    <source>
        <dbReference type="ARBA" id="ARBA00022475"/>
    </source>
</evidence>
<evidence type="ECO:0000256" key="13">
    <source>
        <dbReference type="ARBA" id="ARBA00025923"/>
    </source>
</evidence>
<dbReference type="SUPFAM" id="SSF52540">
    <property type="entry name" value="P-loop containing nucleoside triphosphate hydrolases"/>
    <property type="match status" value="1"/>
</dbReference>
<comment type="subunit">
    <text evidence="13">Homohexamer. Forms a ring that surrounds DNA.</text>
</comment>
<keyword evidence="3" id="KW-1003">Cell membrane</keyword>
<dbReference type="Pfam" id="PF17854">
    <property type="entry name" value="FtsK_alpha"/>
    <property type="match status" value="1"/>
</dbReference>
<evidence type="ECO:0000256" key="1">
    <source>
        <dbReference type="ARBA" id="ARBA00004651"/>
    </source>
</evidence>
<feature type="region of interest" description="Disordered" evidence="16">
    <location>
        <begin position="384"/>
        <end position="411"/>
    </location>
</feature>
<keyword evidence="20" id="KW-1185">Reference proteome</keyword>
<dbReference type="InterPro" id="IPR050206">
    <property type="entry name" value="FtsK/SpoIIIE/SftA"/>
</dbReference>
<keyword evidence="5 17" id="KW-0812">Transmembrane</keyword>
<feature type="coiled-coil region" evidence="15">
    <location>
        <begin position="646"/>
        <end position="673"/>
    </location>
</feature>
<dbReference type="SUPFAM" id="SSF46785">
    <property type="entry name" value="Winged helix' DNA-binding domain"/>
    <property type="match status" value="1"/>
</dbReference>
<evidence type="ECO:0000256" key="6">
    <source>
        <dbReference type="ARBA" id="ARBA00022741"/>
    </source>
</evidence>
<proteinExistence type="inferred from homology"/>
<gene>
    <name evidence="19" type="ORF">ACFQBQ_14210</name>
</gene>
<feature type="transmembrane region" description="Helical" evidence="17">
    <location>
        <begin position="71"/>
        <end position="88"/>
    </location>
</feature>
<evidence type="ECO:0000256" key="7">
    <source>
        <dbReference type="ARBA" id="ARBA00022829"/>
    </source>
</evidence>
<evidence type="ECO:0000256" key="15">
    <source>
        <dbReference type="SAM" id="Coils"/>
    </source>
</evidence>
<keyword evidence="6 14" id="KW-0547">Nucleotide-binding</keyword>